<evidence type="ECO:0000313" key="3">
    <source>
        <dbReference type="Proteomes" id="UP000002866"/>
    </source>
</evidence>
<dbReference type="Proteomes" id="UP000002866">
    <property type="component" value="Chromosome 1"/>
</dbReference>
<reference evidence="2 3" key="1">
    <citation type="journal article" date="2011" name="Proc. Natl. Acad. Sci. U.S.A.">
        <title>Evolutionary erosion of yeast sex chromosomes by mating-type switching accidents.</title>
        <authorList>
            <person name="Gordon J.L."/>
            <person name="Armisen D."/>
            <person name="Proux-Wera E."/>
            <person name="Oheigeartaigh S.S."/>
            <person name="Byrne K.P."/>
            <person name="Wolfe K.H."/>
        </authorList>
    </citation>
    <scope>NUCLEOTIDE SEQUENCE [LARGE SCALE GENOMIC DNA]</scope>
    <source>
        <strain evidence="3">ATCC 34711 / CBS 6284 / DSM 70876 / NBRC 10599 / NRRL Y-10934 / UCD 77-7</strain>
    </source>
</reference>
<accession>I2GVH3</accession>
<proteinExistence type="predicted"/>
<organism evidence="2 3">
    <name type="scientific">Henningerozyma blattae (strain ATCC 34711 / CBS 6284 / DSM 70876 / NBRC 10599 / NRRL Y-10934 / UCD 77-7)</name>
    <name type="common">Yeast</name>
    <name type="synonym">Tetrapisispora blattae</name>
    <dbReference type="NCBI Taxonomy" id="1071380"/>
    <lineage>
        <taxon>Eukaryota</taxon>
        <taxon>Fungi</taxon>
        <taxon>Dikarya</taxon>
        <taxon>Ascomycota</taxon>
        <taxon>Saccharomycotina</taxon>
        <taxon>Saccharomycetes</taxon>
        <taxon>Saccharomycetales</taxon>
        <taxon>Saccharomycetaceae</taxon>
        <taxon>Henningerozyma</taxon>
    </lineage>
</organism>
<evidence type="ECO:0000313" key="2">
    <source>
        <dbReference type="EMBL" id="CCH58125.1"/>
    </source>
</evidence>
<protein>
    <submittedName>
        <fullName evidence="2">Uncharacterized protein</fullName>
    </submittedName>
</protein>
<feature type="region of interest" description="Disordered" evidence="1">
    <location>
        <begin position="53"/>
        <end position="74"/>
    </location>
</feature>
<name>I2GVH3_HENB6</name>
<dbReference type="STRING" id="1071380.I2GVH3"/>
<keyword evidence="3" id="KW-1185">Reference proteome</keyword>
<dbReference type="EMBL" id="HE806316">
    <property type="protein sequence ID" value="CCH58125.1"/>
    <property type="molecule type" value="Genomic_DNA"/>
</dbReference>
<dbReference type="GeneID" id="14492822"/>
<sequence length="74" mass="8539">MKMLNVNDMSPILVELKRVKLNMNKTDELVNKFEKLATDKQLDQSNAKNLIAKSLKKGPSISKDNFKKQNRVHK</sequence>
<dbReference type="AlphaFoldDB" id="I2GVH3"/>
<dbReference type="RefSeq" id="XP_004177644.1">
    <property type="nucleotide sequence ID" value="XM_004177596.1"/>
</dbReference>
<dbReference type="OrthoDB" id="1421013at2759"/>
<gene>
    <name evidence="2" type="primary">TBLA0A03250</name>
    <name evidence="2" type="ORF">TBLA_0A03250</name>
</gene>
<dbReference type="HOGENOM" id="CLU_2689491_0_0_1"/>
<evidence type="ECO:0000256" key="1">
    <source>
        <dbReference type="SAM" id="MobiDB-lite"/>
    </source>
</evidence>
<dbReference type="InParanoid" id="I2GVH3"/>
<dbReference type="KEGG" id="tbl:TBLA_0A03250"/>